<dbReference type="Proteomes" id="UP000231259">
    <property type="component" value="Unassembled WGS sequence"/>
</dbReference>
<keyword evidence="3" id="KW-1185">Reference proteome</keyword>
<protein>
    <recommendedName>
        <fullName evidence="1">Amidase domain-containing protein</fullName>
    </recommendedName>
</protein>
<proteinExistence type="predicted"/>
<evidence type="ECO:0000259" key="1">
    <source>
        <dbReference type="Pfam" id="PF01425"/>
    </source>
</evidence>
<evidence type="ECO:0000313" key="2">
    <source>
        <dbReference type="EMBL" id="PIL17938.1"/>
    </source>
</evidence>
<name>A0A2G8R9Y0_9RHOB</name>
<dbReference type="OrthoDB" id="9777859at2"/>
<dbReference type="InterPro" id="IPR000120">
    <property type="entry name" value="Amidase"/>
</dbReference>
<dbReference type="EMBL" id="AWWI01000144">
    <property type="protein sequence ID" value="PIL17938.1"/>
    <property type="molecule type" value="Genomic_DNA"/>
</dbReference>
<comment type="caution">
    <text evidence="2">The sequence shown here is derived from an EMBL/GenBank/DDBJ whole genome shotgun (WGS) entry which is preliminary data.</text>
</comment>
<dbReference type="PANTHER" id="PTHR11895">
    <property type="entry name" value="TRANSAMIDASE"/>
    <property type="match status" value="1"/>
</dbReference>
<dbReference type="Pfam" id="PF01425">
    <property type="entry name" value="Amidase"/>
    <property type="match status" value="1"/>
</dbReference>
<dbReference type="PANTHER" id="PTHR11895:SF151">
    <property type="entry name" value="GLUTAMYL-TRNA(GLN) AMIDOTRANSFERASE SUBUNIT A"/>
    <property type="match status" value="1"/>
</dbReference>
<dbReference type="Gene3D" id="3.90.1300.10">
    <property type="entry name" value="Amidase signature (AS) domain"/>
    <property type="match status" value="1"/>
</dbReference>
<dbReference type="GO" id="GO:0003824">
    <property type="term" value="F:catalytic activity"/>
    <property type="evidence" value="ECO:0007669"/>
    <property type="project" value="InterPro"/>
</dbReference>
<dbReference type="SUPFAM" id="SSF75304">
    <property type="entry name" value="Amidase signature (AS) enzymes"/>
    <property type="match status" value="1"/>
</dbReference>
<feature type="domain" description="Amidase" evidence="1">
    <location>
        <begin position="25"/>
        <end position="432"/>
    </location>
</feature>
<dbReference type="AlphaFoldDB" id="A0A2G8R9Y0"/>
<organism evidence="2 3">
    <name type="scientific">Puniceibacterium antarcticum</name>
    <dbReference type="NCBI Taxonomy" id="1206336"/>
    <lineage>
        <taxon>Bacteria</taxon>
        <taxon>Pseudomonadati</taxon>
        <taxon>Pseudomonadota</taxon>
        <taxon>Alphaproteobacteria</taxon>
        <taxon>Rhodobacterales</taxon>
        <taxon>Paracoccaceae</taxon>
        <taxon>Puniceibacterium</taxon>
    </lineage>
</organism>
<dbReference type="RefSeq" id="WP_099912889.1">
    <property type="nucleotide sequence ID" value="NZ_AWWI01000144.1"/>
</dbReference>
<dbReference type="InterPro" id="IPR023631">
    <property type="entry name" value="Amidase_dom"/>
</dbReference>
<sequence>MTRQTARAIASGVNAGEVSARVVSETALERVQRLNPGLNVFAHLDPAMTLAEADAVDARHAAGEDMPLAGVPVVIKDNIWVAGRPITQGSRLFADFMPPRDAEAVIRLRAAGAVILGIGTCSEFACKGLTNTPLHGITRNPCDPALTPGGSSGGPAAAVAAGFAPLALGTDAGGSSRRPPAHTGTVGLKPSQDVVPYGPGFAEPFWNISVLSPIAGDVVDVALMFDVLSGPAEIWEPDRPLRIAFAPTLGLDVPMDGAVHAAMSAAAEALRADGIVMVEAAPVWPEGINPGALMPMQWAGLADLYGDRWTATPDLFDPDLGAQITAGLGLSGVDVARALEAAQVTRDVLRSFMTRFDLIVSATTPCAAWPVDRLGPASIGGAPAAPRDHAAFTSQFNHAGLPALSLPCGRTAEGLPLGLQIGAGFGGDRQLLKAAALFERCFKRACLAPVPNAMNE</sequence>
<reference evidence="2 3" key="1">
    <citation type="submission" date="2013-09" db="EMBL/GenBank/DDBJ databases">
        <title>Genome sequencing of Phaeobacter antarcticus sp. nov. SM1211.</title>
        <authorList>
            <person name="Zhang X.-Y."/>
            <person name="Liu C."/>
            <person name="Chen X.-L."/>
            <person name="Xie B.-B."/>
            <person name="Qin Q.-L."/>
            <person name="Rong J.-C."/>
            <person name="Zhang Y.-Z."/>
        </authorList>
    </citation>
    <scope>NUCLEOTIDE SEQUENCE [LARGE SCALE GENOMIC DNA]</scope>
    <source>
        <strain evidence="2 3">SM1211</strain>
    </source>
</reference>
<accession>A0A2G8R9Y0</accession>
<dbReference type="InterPro" id="IPR036928">
    <property type="entry name" value="AS_sf"/>
</dbReference>
<evidence type="ECO:0000313" key="3">
    <source>
        <dbReference type="Proteomes" id="UP000231259"/>
    </source>
</evidence>
<gene>
    <name evidence="2" type="ORF">P775_22315</name>
</gene>